<accession>A0A1H8K3F3</accession>
<dbReference type="PANTHER" id="PTHR34386">
    <property type="entry name" value="GLUTAREDOXIN"/>
    <property type="match status" value="1"/>
</dbReference>
<dbReference type="InterPro" id="IPR051548">
    <property type="entry name" value="Grx-like_ET"/>
</dbReference>
<dbReference type="SUPFAM" id="SSF52833">
    <property type="entry name" value="Thioredoxin-like"/>
    <property type="match status" value="1"/>
</dbReference>
<proteinExistence type="predicted"/>
<reference evidence="2 3" key="1">
    <citation type="submission" date="2016-10" db="EMBL/GenBank/DDBJ databases">
        <authorList>
            <person name="de Groot N.N."/>
        </authorList>
    </citation>
    <scope>NUCLEOTIDE SEQUENCE [LARGE SCALE GENOMIC DNA]</scope>
    <source>
        <strain evidence="2 3">DSM 8512</strain>
    </source>
</reference>
<dbReference type="EMBL" id="FODE01000020">
    <property type="protein sequence ID" value="SEN87321.1"/>
    <property type="molecule type" value="Genomic_DNA"/>
</dbReference>
<dbReference type="InterPro" id="IPR002109">
    <property type="entry name" value="Glutaredoxin"/>
</dbReference>
<dbReference type="GO" id="GO:0009055">
    <property type="term" value="F:electron transfer activity"/>
    <property type="evidence" value="ECO:0007669"/>
    <property type="project" value="TreeGrafter"/>
</dbReference>
<gene>
    <name evidence="2" type="ORF">SAMN04489859_102026</name>
</gene>
<dbReference type="PROSITE" id="PS51354">
    <property type="entry name" value="GLUTAREDOXIN_2"/>
    <property type="match status" value="1"/>
</dbReference>
<dbReference type="CDD" id="cd02976">
    <property type="entry name" value="NrdH"/>
    <property type="match status" value="1"/>
</dbReference>
<protein>
    <submittedName>
        <fullName evidence="2">Ribonucleoside-diphosphate reductase class Ib glutaredoxin subunit</fullName>
    </submittedName>
</protein>
<feature type="domain" description="Glutaredoxin" evidence="1">
    <location>
        <begin position="3"/>
        <end position="58"/>
    </location>
</feature>
<dbReference type="Pfam" id="PF00462">
    <property type="entry name" value="Glutaredoxin"/>
    <property type="match status" value="1"/>
</dbReference>
<dbReference type="Gene3D" id="3.40.30.10">
    <property type="entry name" value="Glutaredoxin"/>
    <property type="match status" value="1"/>
</dbReference>
<dbReference type="Proteomes" id="UP000199054">
    <property type="component" value="Unassembled WGS sequence"/>
</dbReference>
<dbReference type="PANTHER" id="PTHR34386:SF1">
    <property type="entry name" value="GLUTAREDOXIN-LIKE PROTEIN NRDH"/>
    <property type="match status" value="1"/>
</dbReference>
<dbReference type="InterPro" id="IPR036249">
    <property type="entry name" value="Thioredoxin-like_sf"/>
</dbReference>
<dbReference type="STRING" id="34002.SAMN04489859_102026"/>
<dbReference type="AlphaFoldDB" id="A0A1H8K3F3"/>
<evidence type="ECO:0000259" key="1">
    <source>
        <dbReference type="Pfam" id="PF00462"/>
    </source>
</evidence>
<organism evidence="2 3">
    <name type="scientific">Paracoccus alcaliphilus</name>
    <dbReference type="NCBI Taxonomy" id="34002"/>
    <lineage>
        <taxon>Bacteria</taxon>
        <taxon>Pseudomonadati</taxon>
        <taxon>Pseudomonadota</taxon>
        <taxon>Alphaproteobacteria</taxon>
        <taxon>Rhodobacterales</taxon>
        <taxon>Paracoccaceae</taxon>
        <taxon>Paracoccus</taxon>
    </lineage>
</organism>
<evidence type="ECO:0000313" key="3">
    <source>
        <dbReference type="Proteomes" id="UP000199054"/>
    </source>
</evidence>
<evidence type="ECO:0000313" key="2">
    <source>
        <dbReference type="EMBL" id="SEN87321.1"/>
    </source>
</evidence>
<sequence>MTITIYTKPDCGPCLATKHALAARGIPFNTVDLTADPEALARVTRMGYRSAPVVIVSESEHWSGFDLARITDLAERMIYAGATQDEGNDA</sequence>
<dbReference type="GO" id="GO:0045454">
    <property type="term" value="P:cell redox homeostasis"/>
    <property type="evidence" value="ECO:0007669"/>
    <property type="project" value="TreeGrafter"/>
</dbReference>
<dbReference type="RefSeq" id="WP_090613467.1">
    <property type="nucleotide sequence ID" value="NZ_CP067124.1"/>
</dbReference>
<keyword evidence="3" id="KW-1185">Reference proteome</keyword>
<name>A0A1H8K3F3_9RHOB</name>
<dbReference type="OrthoDB" id="8545217at2"/>